<evidence type="ECO:0000313" key="3">
    <source>
        <dbReference type="EMBL" id="NJB89574.1"/>
    </source>
</evidence>
<comment type="caution">
    <text evidence="3">The sequence shown here is derived from an EMBL/GenBank/DDBJ whole genome shotgun (WGS) entry which is preliminary data.</text>
</comment>
<proteinExistence type="predicted"/>
<reference evidence="3 4" key="1">
    <citation type="submission" date="2020-03" db="EMBL/GenBank/DDBJ databases">
        <title>Genomic Encyclopedia of Type Strains, Phase IV (KMG-IV): sequencing the most valuable type-strain genomes for metagenomic binning, comparative biology and taxonomic classification.</title>
        <authorList>
            <person name="Goeker M."/>
        </authorList>
    </citation>
    <scope>NUCLEOTIDE SEQUENCE [LARGE SCALE GENOMIC DNA]</scope>
    <source>
        <strain evidence="3 4">DSM 25229</strain>
    </source>
</reference>
<evidence type="ECO:0000313" key="4">
    <source>
        <dbReference type="Proteomes" id="UP000535078"/>
    </source>
</evidence>
<dbReference type="EMBL" id="JAATIT010000002">
    <property type="protein sequence ID" value="NJB89574.1"/>
    <property type="molecule type" value="Genomic_DNA"/>
</dbReference>
<evidence type="ECO:0000256" key="1">
    <source>
        <dbReference type="SAM" id="MobiDB-lite"/>
    </source>
</evidence>
<feature type="region of interest" description="Disordered" evidence="1">
    <location>
        <begin position="23"/>
        <end position="45"/>
    </location>
</feature>
<dbReference type="RefSeq" id="WP_167921052.1">
    <property type="nucleotide sequence ID" value="NZ_JAATIT010000002.1"/>
</dbReference>
<keyword evidence="2" id="KW-1133">Transmembrane helix</keyword>
<evidence type="ECO:0000256" key="2">
    <source>
        <dbReference type="SAM" id="Phobius"/>
    </source>
</evidence>
<organism evidence="3 4">
    <name type="scientific">Sphingopyxis italica</name>
    <dbReference type="NCBI Taxonomy" id="1129133"/>
    <lineage>
        <taxon>Bacteria</taxon>
        <taxon>Pseudomonadati</taxon>
        <taxon>Pseudomonadota</taxon>
        <taxon>Alphaproteobacteria</taxon>
        <taxon>Sphingomonadales</taxon>
        <taxon>Sphingomonadaceae</taxon>
        <taxon>Sphingopyxis</taxon>
    </lineage>
</organism>
<keyword evidence="4" id="KW-1185">Reference proteome</keyword>
<keyword evidence="2" id="KW-0472">Membrane</keyword>
<name>A0A7X5XQS4_9SPHN</name>
<accession>A0A7X5XQS4</accession>
<keyword evidence="2" id="KW-0812">Transmembrane</keyword>
<dbReference type="AlphaFoldDB" id="A0A7X5XQS4"/>
<protein>
    <submittedName>
        <fullName evidence="3">Uncharacterized protein</fullName>
    </submittedName>
</protein>
<sequence>MTPVHAIASVLLVGMGYSVWRGFNPRTSEKPGPHNGWKNQDGARK</sequence>
<dbReference type="Proteomes" id="UP000535078">
    <property type="component" value="Unassembled WGS sequence"/>
</dbReference>
<feature type="transmembrane region" description="Helical" evidence="2">
    <location>
        <begin position="6"/>
        <end position="23"/>
    </location>
</feature>
<gene>
    <name evidence="3" type="ORF">GGR90_001749</name>
</gene>